<feature type="transmembrane region" description="Helical" evidence="10">
    <location>
        <begin position="30"/>
        <end position="57"/>
    </location>
</feature>
<evidence type="ECO:0000256" key="4">
    <source>
        <dbReference type="ARBA" id="ARBA00022692"/>
    </source>
</evidence>
<feature type="region of interest" description="Disordered" evidence="9">
    <location>
        <begin position="165"/>
        <end position="230"/>
    </location>
</feature>
<keyword evidence="7" id="KW-0333">Golgi apparatus</keyword>
<feature type="transmembrane region" description="Helical" evidence="10">
    <location>
        <begin position="69"/>
        <end position="91"/>
    </location>
</feature>
<dbReference type="PANTHER" id="PTHR12952:SF0">
    <property type="entry name" value="PROTEIN SYS1 HOMOLOG"/>
    <property type="match status" value="1"/>
</dbReference>
<organism evidence="11 12">
    <name type="scientific">Talaromyces islandicus</name>
    <name type="common">Penicillium islandicum</name>
    <dbReference type="NCBI Taxonomy" id="28573"/>
    <lineage>
        <taxon>Eukaryota</taxon>
        <taxon>Fungi</taxon>
        <taxon>Dikarya</taxon>
        <taxon>Ascomycota</taxon>
        <taxon>Pezizomycotina</taxon>
        <taxon>Eurotiomycetes</taxon>
        <taxon>Eurotiomycetidae</taxon>
        <taxon>Eurotiales</taxon>
        <taxon>Trichocomaceae</taxon>
        <taxon>Talaromyces</taxon>
        <taxon>Talaromyces sect. Islandici</taxon>
    </lineage>
</organism>
<feature type="transmembrane region" description="Helical" evidence="10">
    <location>
        <begin position="100"/>
        <end position="117"/>
    </location>
</feature>
<evidence type="ECO:0000256" key="7">
    <source>
        <dbReference type="ARBA" id="ARBA00023034"/>
    </source>
</evidence>
<dbReference type="STRING" id="28573.A0A0U1LRX9"/>
<dbReference type="GO" id="GO:0043001">
    <property type="term" value="P:Golgi to plasma membrane protein transport"/>
    <property type="evidence" value="ECO:0007669"/>
    <property type="project" value="TreeGrafter"/>
</dbReference>
<proteinExistence type="inferred from homology"/>
<evidence type="ECO:0000256" key="2">
    <source>
        <dbReference type="ARBA" id="ARBA00008160"/>
    </source>
</evidence>
<feature type="transmembrane region" description="Helical" evidence="10">
    <location>
        <begin position="123"/>
        <end position="144"/>
    </location>
</feature>
<keyword evidence="8 10" id="KW-0472">Membrane</keyword>
<sequence>MPPRRRPPRPGALTELPPLKIVRKIFLLQLLYYVCATALVLFTTLVAGTVFSLDLIFSWDSLRGDTTVGWMLGVVWLLNSFICVIFLLLIVSRSKLVPDFALTIHFIHLLIVFFYTHSIPRNLLWWTLQAASAALMTFVGIWVCQRRELQPIAFGALLGGGGGGGSSSSNNTADGARAGENTDSSTHPDTIQGDEDLESGLASFSRGRGRGRHRDEFEMMPVKETDETNI</sequence>
<evidence type="ECO:0000256" key="1">
    <source>
        <dbReference type="ARBA" id="ARBA00004653"/>
    </source>
</evidence>
<evidence type="ECO:0000313" key="12">
    <source>
        <dbReference type="Proteomes" id="UP000054383"/>
    </source>
</evidence>
<evidence type="ECO:0000256" key="10">
    <source>
        <dbReference type="SAM" id="Phobius"/>
    </source>
</evidence>
<dbReference type="OMA" id="EYEMVGM"/>
<dbReference type="Pfam" id="PF09801">
    <property type="entry name" value="SYS1"/>
    <property type="match status" value="1"/>
</dbReference>
<dbReference type="Proteomes" id="UP000054383">
    <property type="component" value="Unassembled WGS sequence"/>
</dbReference>
<evidence type="ECO:0000256" key="9">
    <source>
        <dbReference type="SAM" id="MobiDB-lite"/>
    </source>
</evidence>
<comment type="similarity">
    <text evidence="2">Belongs to the SYS1 family.</text>
</comment>
<accession>A0A0U1LRX9</accession>
<dbReference type="GO" id="GO:0005829">
    <property type="term" value="C:cytosol"/>
    <property type="evidence" value="ECO:0007669"/>
    <property type="project" value="GOC"/>
</dbReference>
<feature type="compositionally biased region" description="Basic and acidic residues" evidence="9">
    <location>
        <begin position="213"/>
        <end position="230"/>
    </location>
</feature>
<keyword evidence="3" id="KW-0813">Transport</keyword>
<name>A0A0U1LRX9_TALIS</name>
<evidence type="ECO:0000313" key="11">
    <source>
        <dbReference type="EMBL" id="CRG85246.1"/>
    </source>
</evidence>
<evidence type="ECO:0000256" key="6">
    <source>
        <dbReference type="ARBA" id="ARBA00022989"/>
    </source>
</evidence>
<dbReference type="PANTHER" id="PTHR12952">
    <property type="entry name" value="SYS1"/>
    <property type="match status" value="1"/>
</dbReference>
<gene>
    <name evidence="11" type="ORF">PISL3812_02356</name>
</gene>
<keyword evidence="4 10" id="KW-0812">Transmembrane</keyword>
<dbReference type="OrthoDB" id="542931at2759"/>
<keyword evidence="5" id="KW-0653">Protein transport</keyword>
<dbReference type="InterPro" id="IPR019185">
    <property type="entry name" value="Integral_membrane_SYS1-rel"/>
</dbReference>
<evidence type="ECO:0000256" key="3">
    <source>
        <dbReference type="ARBA" id="ARBA00022448"/>
    </source>
</evidence>
<comment type="subcellular location">
    <subcellularLocation>
        <location evidence="1">Golgi apparatus membrane</location>
        <topology evidence="1">Multi-pass membrane protein</topology>
    </subcellularLocation>
</comment>
<protein>
    <submittedName>
        <fullName evidence="11">Protein SYS1</fullName>
    </submittedName>
</protein>
<keyword evidence="12" id="KW-1185">Reference proteome</keyword>
<evidence type="ECO:0000256" key="5">
    <source>
        <dbReference type="ARBA" id="ARBA00022927"/>
    </source>
</evidence>
<evidence type="ECO:0000256" key="8">
    <source>
        <dbReference type="ARBA" id="ARBA00023136"/>
    </source>
</evidence>
<dbReference type="GO" id="GO:0034067">
    <property type="term" value="P:protein localization to Golgi apparatus"/>
    <property type="evidence" value="ECO:0007669"/>
    <property type="project" value="TreeGrafter"/>
</dbReference>
<dbReference type="GO" id="GO:0005802">
    <property type="term" value="C:trans-Golgi network"/>
    <property type="evidence" value="ECO:0007669"/>
    <property type="project" value="TreeGrafter"/>
</dbReference>
<keyword evidence="6 10" id="KW-1133">Transmembrane helix</keyword>
<reference evidence="11 12" key="1">
    <citation type="submission" date="2015-04" db="EMBL/GenBank/DDBJ databases">
        <authorList>
            <person name="Syromyatnikov M.Y."/>
            <person name="Popov V.N."/>
        </authorList>
    </citation>
    <scope>NUCLEOTIDE SEQUENCE [LARGE SCALE GENOMIC DNA]</scope>
    <source>
        <strain evidence="11">WF-38-12</strain>
    </source>
</reference>
<dbReference type="GO" id="GO:0006895">
    <property type="term" value="P:Golgi to endosome transport"/>
    <property type="evidence" value="ECO:0007669"/>
    <property type="project" value="TreeGrafter"/>
</dbReference>
<dbReference type="GO" id="GO:0000139">
    <property type="term" value="C:Golgi membrane"/>
    <property type="evidence" value="ECO:0007669"/>
    <property type="project" value="UniProtKB-SubCell"/>
</dbReference>
<dbReference type="AlphaFoldDB" id="A0A0U1LRX9"/>
<dbReference type="EMBL" id="CVMT01000002">
    <property type="protein sequence ID" value="CRG85246.1"/>
    <property type="molecule type" value="Genomic_DNA"/>
</dbReference>